<evidence type="ECO:0000256" key="4">
    <source>
        <dbReference type="ARBA" id="ARBA00022723"/>
    </source>
</evidence>
<keyword evidence="12" id="KW-1185">Reference proteome</keyword>
<dbReference type="InterPro" id="IPR053522">
    <property type="entry name" value="RNA-guided_endonuclease_TnpB"/>
</dbReference>
<keyword evidence="4" id="KW-0479">Metal-binding</keyword>
<comment type="similarity">
    <text evidence="1">In the C-terminal section; belongs to the transposase 35 family.</text>
</comment>
<evidence type="ECO:0000256" key="1">
    <source>
        <dbReference type="ARBA" id="ARBA00008761"/>
    </source>
</evidence>
<keyword evidence="5" id="KW-0862">Zinc</keyword>
<dbReference type="EMBL" id="JAAITS010000004">
    <property type="protein sequence ID" value="NSG84257.1"/>
    <property type="molecule type" value="Genomic_DNA"/>
</dbReference>
<reference evidence="11 12" key="1">
    <citation type="journal article" date="2020" name="Cell Host Microbe">
        <title>Functional and Genomic Variation between Human-Derived Isolates of Lachnospiraceae Reveals Inter- and Intra-Species Diversity.</title>
        <authorList>
            <person name="Sorbara M.T."/>
            <person name="Littmann E.R."/>
            <person name="Fontana E."/>
            <person name="Moody T.U."/>
            <person name="Kohout C.E."/>
            <person name="Gjonbalaj M."/>
            <person name="Eaton V."/>
            <person name="Seok R."/>
            <person name="Leiner I.M."/>
            <person name="Pamer E.G."/>
        </authorList>
    </citation>
    <scope>NUCLEOTIDE SEQUENCE [LARGE SCALE GENOMIC DNA]</scope>
    <source>
        <strain evidence="11 12">MSK.17.74</strain>
    </source>
</reference>
<dbReference type="NCBIfam" id="NF038281">
    <property type="entry name" value="IS200_TnpB"/>
    <property type="match status" value="1"/>
</dbReference>
<evidence type="ECO:0000256" key="3">
    <source>
        <dbReference type="ARBA" id="ARBA00022578"/>
    </source>
</evidence>
<dbReference type="InterPro" id="IPR010095">
    <property type="entry name" value="Cas12f1-like_TNB"/>
</dbReference>
<dbReference type="PANTHER" id="PTHR30405">
    <property type="entry name" value="TRANSPOSASE"/>
    <property type="match status" value="1"/>
</dbReference>
<organism evidence="11 12">
    <name type="scientific">Blautia faecis</name>
    <dbReference type="NCBI Taxonomy" id="871665"/>
    <lineage>
        <taxon>Bacteria</taxon>
        <taxon>Bacillati</taxon>
        <taxon>Bacillota</taxon>
        <taxon>Clostridia</taxon>
        <taxon>Lachnospirales</taxon>
        <taxon>Lachnospiraceae</taxon>
        <taxon>Blautia</taxon>
    </lineage>
</organism>
<dbReference type="Proteomes" id="UP001644719">
    <property type="component" value="Unassembled WGS sequence"/>
</dbReference>
<gene>
    <name evidence="11" type="primary">tnpB</name>
    <name evidence="11" type="ORF">G5B17_02120</name>
</gene>
<feature type="domain" description="Probable transposase IS891/IS1136/IS1341" evidence="8">
    <location>
        <begin position="169"/>
        <end position="282"/>
    </location>
</feature>
<feature type="domain" description="Transposase putative helix-turn-helix" evidence="10">
    <location>
        <begin position="1"/>
        <end position="44"/>
    </location>
</feature>
<dbReference type="Pfam" id="PF12323">
    <property type="entry name" value="HTH_OrfB_IS605"/>
    <property type="match status" value="1"/>
</dbReference>
<accession>A0ABX2H2A1</accession>
<dbReference type="NCBIfam" id="TIGR01766">
    <property type="entry name" value="IS200/IS605 family accessory protein TnpB-like domain"/>
    <property type="match status" value="1"/>
</dbReference>
<keyword evidence="7" id="KW-0233">DNA recombination</keyword>
<dbReference type="InterPro" id="IPR001959">
    <property type="entry name" value="Transposase"/>
</dbReference>
<comment type="caution">
    <text evidence="11">The sequence shown here is derived from an EMBL/GenBank/DDBJ whole genome shotgun (WGS) entry which is preliminary data.</text>
</comment>
<evidence type="ECO:0000256" key="5">
    <source>
        <dbReference type="ARBA" id="ARBA00022833"/>
    </source>
</evidence>
<evidence type="ECO:0000259" key="10">
    <source>
        <dbReference type="Pfam" id="PF12323"/>
    </source>
</evidence>
<dbReference type="RefSeq" id="WP_173769246.1">
    <property type="nucleotide sequence ID" value="NZ_JAAITS010000004.1"/>
</dbReference>
<keyword evidence="6" id="KW-0238">DNA-binding</keyword>
<dbReference type="InterPro" id="IPR051399">
    <property type="entry name" value="RNA-guided_DNA_endo/Transpos"/>
</dbReference>
<dbReference type="Pfam" id="PF01385">
    <property type="entry name" value="OrfB_IS605"/>
    <property type="match status" value="1"/>
</dbReference>
<evidence type="ECO:0000259" key="9">
    <source>
        <dbReference type="Pfam" id="PF07282"/>
    </source>
</evidence>
<dbReference type="InterPro" id="IPR021027">
    <property type="entry name" value="Transposase_put_HTH"/>
</dbReference>
<dbReference type="PANTHER" id="PTHR30405:SF25">
    <property type="entry name" value="RNA-GUIDED DNA ENDONUCLEASE INSQ-RELATED"/>
    <property type="match status" value="1"/>
</dbReference>
<feature type="domain" description="Cas12f1-like TNB" evidence="9">
    <location>
        <begin position="294"/>
        <end position="362"/>
    </location>
</feature>
<dbReference type="Pfam" id="PF07282">
    <property type="entry name" value="Cas12f1-like_TNB"/>
    <property type="match status" value="1"/>
</dbReference>
<evidence type="ECO:0000313" key="12">
    <source>
        <dbReference type="Proteomes" id="UP001644719"/>
    </source>
</evidence>
<name>A0ABX2H2A1_9FIRM</name>
<proteinExistence type="inferred from homology"/>
<sequence>MYKFYKYRIYPNKIQEEVIQKTFGCVRFVYNQTLSYRKEKYNKDKVSVGRIDCNNWKNQYLKKKYPWLSEVDKFALDNAVINMDMAYQRFFKLNKGFPRFKTKKDFRKTYKTNCNHINTRPTIRLDFEHKKIKLPKLGWVNVKNHRNFLGIIKSAVVSQNPSGKYFVSVLIETEHHPLDSTGSVIGIDLGIKDLLITSDGEKFENIQTTKKYADKLAKEQRKLAHKVKGSSNYNKQRIKVARIYEKIHNTRIDNLHKISHKLISENQVIVSEDLNVNDMVKNHSLAKSIYDCSWYELTRQLSYKANWNNRQYVKVDRYFPSSQLCHVCGYQNSDTKDLTVRDWICPKCDTHHDRDINAAINIRNEGLKILNM</sequence>
<keyword evidence="3" id="KW-0815">Transposition</keyword>
<evidence type="ECO:0000256" key="2">
    <source>
        <dbReference type="ARBA" id="ARBA00011044"/>
    </source>
</evidence>
<evidence type="ECO:0000259" key="8">
    <source>
        <dbReference type="Pfam" id="PF01385"/>
    </source>
</evidence>
<comment type="similarity">
    <text evidence="2">In the N-terminal section; belongs to the transposase 2 family.</text>
</comment>
<evidence type="ECO:0000256" key="7">
    <source>
        <dbReference type="ARBA" id="ARBA00023172"/>
    </source>
</evidence>
<evidence type="ECO:0000313" key="11">
    <source>
        <dbReference type="EMBL" id="NSG84257.1"/>
    </source>
</evidence>
<protein>
    <submittedName>
        <fullName evidence="11">IS200/IS605 family element transposase accessory protein TnpB</fullName>
    </submittedName>
</protein>
<dbReference type="NCBIfam" id="NF040570">
    <property type="entry name" value="guided_TnpB"/>
    <property type="match status" value="1"/>
</dbReference>
<evidence type="ECO:0000256" key="6">
    <source>
        <dbReference type="ARBA" id="ARBA00023125"/>
    </source>
</evidence>